<dbReference type="InterPro" id="IPR029063">
    <property type="entry name" value="SAM-dependent_MTases_sf"/>
</dbReference>
<keyword evidence="1 2" id="KW-0489">Methyltransferase</keyword>
<keyword evidence="1" id="KW-0949">S-adenosyl-L-methionine</keyword>
<dbReference type="EC" id="2.1.1.242" evidence="1"/>
<comment type="function">
    <text evidence="1">Specifically methylates the guanosine in position 1516 of 16S rRNA.</text>
</comment>
<comment type="similarity">
    <text evidence="1">Belongs to the methyltransferase superfamily. RsmJ family.</text>
</comment>
<protein>
    <recommendedName>
        <fullName evidence="1">Ribosomal RNA small subunit methyltransferase J</fullName>
        <ecNumber evidence="1">2.1.1.242</ecNumber>
    </recommendedName>
    <alternativeName>
        <fullName evidence="1">16S rRNA m2G1516 methyltransferase</fullName>
    </alternativeName>
    <alternativeName>
        <fullName evidence="1">rRNA (guanine-N(2)-)-methyltransferase</fullName>
    </alternativeName>
</protein>
<organism evidence="2 3">
    <name type="scientific">Kushneria sinocarnis</name>
    <dbReference type="NCBI Taxonomy" id="595502"/>
    <lineage>
        <taxon>Bacteria</taxon>
        <taxon>Pseudomonadati</taxon>
        <taxon>Pseudomonadota</taxon>
        <taxon>Gammaproteobacteria</taxon>
        <taxon>Oceanospirillales</taxon>
        <taxon>Halomonadaceae</taxon>
        <taxon>Kushneria</taxon>
    </lineage>
</organism>
<name>A0A420WZJ4_9GAMM</name>
<dbReference type="Gene3D" id="3.40.50.150">
    <property type="entry name" value="Vaccinia Virus protein VP39"/>
    <property type="match status" value="1"/>
</dbReference>
<comment type="caution">
    <text evidence="1">Lacks conserved residue(s) required for the propagation of feature annotation.</text>
</comment>
<sequence length="285" mass="30120">MAASRCADEPRPLRSIEPLLRPAAGQLVVSGASDAERMTALAEWLQTAAPLETSASGAGSPLELRETQAGLVLAGDQRSFGAPVQVDFLAGRTAHRQQFGGGRGQLVARACGLKRGVTPHVVDATAGLGRDAFVLAGLGCPVLMLERSAVIAALLHDALVRADRDTTLTSVMARLSLIAADAAVSLTAAVARAEFAPEVIHLDPMYPHRSGSALVKKEMRLFRTLVGDDDDSPRLLEAALATATHRVVVKRPKGAPAIAGPAPQHSLETRGTRYDLYVHRALERR</sequence>
<dbReference type="InterPro" id="IPR007536">
    <property type="entry name" value="16SrRNA_methylTrfase_J"/>
</dbReference>
<keyword evidence="1 2" id="KW-0808">Transferase</keyword>
<dbReference type="PANTHER" id="PTHR36112:SF1">
    <property type="entry name" value="RIBOSOMAL RNA SMALL SUBUNIT METHYLTRANSFERASE J"/>
    <property type="match status" value="1"/>
</dbReference>
<dbReference type="SUPFAM" id="SSF53335">
    <property type="entry name" value="S-adenosyl-L-methionine-dependent methyltransferases"/>
    <property type="match status" value="1"/>
</dbReference>
<dbReference type="Pfam" id="PF04445">
    <property type="entry name" value="SAM_MT"/>
    <property type="match status" value="1"/>
</dbReference>
<evidence type="ECO:0000256" key="1">
    <source>
        <dbReference type="HAMAP-Rule" id="MF_01523"/>
    </source>
</evidence>
<dbReference type="GO" id="GO:0008990">
    <property type="term" value="F:rRNA (guanine-N2-)-methyltransferase activity"/>
    <property type="evidence" value="ECO:0007669"/>
    <property type="project" value="UniProtKB-UniRule"/>
</dbReference>
<reference evidence="2 3" key="1">
    <citation type="submission" date="2018-10" db="EMBL/GenBank/DDBJ databases">
        <title>Genomic Encyclopedia of Type Strains, Phase IV (KMG-IV): sequencing the most valuable type-strain genomes for metagenomic binning, comparative biology and taxonomic classification.</title>
        <authorList>
            <person name="Goeker M."/>
        </authorList>
    </citation>
    <scope>NUCLEOTIDE SEQUENCE [LARGE SCALE GENOMIC DNA]</scope>
    <source>
        <strain evidence="2 3">DSM 23229</strain>
    </source>
</reference>
<keyword evidence="3" id="KW-1185">Reference proteome</keyword>
<keyword evidence="1" id="KW-0963">Cytoplasm</keyword>
<keyword evidence="1" id="KW-0698">rRNA processing</keyword>
<comment type="catalytic activity">
    <reaction evidence="1">
        <text>guanosine(1516) in 16S rRNA + S-adenosyl-L-methionine = N(2)-methylguanosine(1516) in 16S rRNA + S-adenosyl-L-homocysteine + H(+)</text>
        <dbReference type="Rhea" id="RHEA:43220"/>
        <dbReference type="Rhea" id="RHEA-COMP:10412"/>
        <dbReference type="Rhea" id="RHEA-COMP:10413"/>
        <dbReference type="ChEBI" id="CHEBI:15378"/>
        <dbReference type="ChEBI" id="CHEBI:57856"/>
        <dbReference type="ChEBI" id="CHEBI:59789"/>
        <dbReference type="ChEBI" id="CHEBI:74269"/>
        <dbReference type="ChEBI" id="CHEBI:74481"/>
        <dbReference type="EC" id="2.1.1.242"/>
    </reaction>
</comment>
<comment type="caution">
    <text evidence="2">The sequence shown here is derived from an EMBL/GenBank/DDBJ whole genome shotgun (WGS) entry which is preliminary data.</text>
</comment>
<evidence type="ECO:0000313" key="2">
    <source>
        <dbReference type="EMBL" id="RKR06645.1"/>
    </source>
</evidence>
<dbReference type="GO" id="GO:0005737">
    <property type="term" value="C:cytoplasm"/>
    <property type="evidence" value="ECO:0007669"/>
    <property type="project" value="UniProtKB-SubCell"/>
</dbReference>
<dbReference type="PANTHER" id="PTHR36112">
    <property type="entry name" value="RIBOSOMAL RNA SMALL SUBUNIT METHYLTRANSFERASE J"/>
    <property type="match status" value="1"/>
</dbReference>
<evidence type="ECO:0000313" key="3">
    <source>
        <dbReference type="Proteomes" id="UP000281975"/>
    </source>
</evidence>
<dbReference type="RefSeq" id="WP_121171218.1">
    <property type="nucleotide sequence ID" value="NZ_RBIN01000002.1"/>
</dbReference>
<feature type="binding site" evidence="1">
    <location>
        <begin position="130"/>
        <end position="131"/>
    </location>
    <ligand>
        <name>S-adenosyl-L-methionine</name>
        <dbReference type="ChEBI" id="CHEBI:59789"/>
    </ligand>
</feature>
<feature type="binding site" evidence="1">
    <location>
        <position position="203"/>
    </location>
    <ligand>
        <name>S-adenosyl-L-methionine</name>
        <dbReference type="ChEBI" id="CHEBI:59789"/>
    </ligand>
</feature>
<feature type="binding site" evidence="1">
    <location>
        <begin position="146"/>
        <end position="147"/>
    </location>
    <ligand>
        <name>S-adenosyl-L-methionine</name>
        <dbReference type="ChEBI" id="CHEBI:59789"/>
    </ligand>
</feature>
<comment type="subcellular location">
    <subcellularLocation>
        <location evidence="1">Cytoplasm</location>
    </subcellularLocation>
</comment>
<dbReference type="HAMAP" id="MF_01523">
    <property type="entry name" value="16SrRNA_methyltr_J"/>
    <property type="match status" value="1"/>
</dbReference>
<proteinExistence type="inferred from homology"/>
<accession>A0A420WZJ4</accession>
<dbReference type="OrthoDB" id="3191794at2"/>
<dbReference type="EMBL" id="RBIN01000002">
    <property type="protein sequence ID" value="RKR06645.1"/>
    <property type="molecule type" value="Genomic_DNA"/>
</dbReference>
<dbReference type="Proteomes" id="UP000281975">
    <property type="component" value="Unassembled WGS sequence"/>
</dbReference>
<gene>
    <name evidence="1" type="primary">rsmJ</name>
    <name evidence="2" type="ORF">C7446_0634</name>
</gene>
<dbReference type="AlphaFoldDB" id="A0A420WZJ4"/>